<reference evidence="2" key="1">
    <citation type="journal article" date="2024" name="Proc. Natl. Acad. Sci. U.S.A.">
        <title>Extraordinary preservation of gene collinearity over three hundred million years revealed in homosporous lycophytes.</title>
        <authorList>
            <person name="Li C."/>
            <person name="Wickell D."/>
            <person name="Kuo L.Y."/>
            <person name="Chen X."/>
            <person name="Nie B."/>
            <person name="Liao X."/>
            <person name="Peng D."/>
            <person name="Ji J."/>
            <person name="Jenkins J."/>
            <person name="Williams M."/>
            <person name="Shu S."/>
            <person name="Plott C."/>
            <person name="Barry K."/>
            <person name="Rajasekar S."/>
            <person name="Grimwood J."/>
            <person name="Han X."/>
            <person name="Sun S."/>
            <person name="Hou Z."/>
            <person name="He W."/>
            <person name="Dai G."/>
            <person name="Sun C."/>
            <person name="Schmutz J."/>
            <person name="Leebens-Mack J.H."/>
            <person name="Li F.W."/>
            <person name="Wang L."/>
        </authorList>
    </citation>
    <scope>NUCLEOTIDE SEQUENCE [LARGE SCALE GENOMIC DNA]</scope>
    <source>
        <strain evidence="2">cv. PW_Plant_1</strain>
    </source>
</reference>
<evidence type="ECO:0000313" key="2">
    <source>
        <dbReference type="Proteomes" id="UP001162992"/>
    </source>
</evidence>
<accession>A0ACC2AJF6</accession>
<evidence type="ECO:0000313" key="1">
    <source>
        <dbReference type="EMBL" id="KAJ7517596.1"/>
    </source>
</evidence>
<comment type="caution">
    <text evidence="1">The sequence shown here is derived from an EMBL/GenBank/DDBJ whole genome shotgun (WGS) entry which is preliminary data.</text>
</comment>
<gene>
    <name evidence="1" type="ORF">O6H91_21G030900</name>
</gene>
<keyword evidence="2" id="KW-1185">Reference proteome</keyword>
<dbReference type="EMBL" id="CM055112">
    <property type="protein sequence ID" value="KAJ7517596.1"/>
    <property type="molecule type" value="Genomic_DNA"/>
</dbReference>
<protein>
    <submittedName>
        <fullName evidence="1">Uncharacterized protein</fullName>
    </submittedName>
</protein>
<proteinExistence type="predicted"/>
<sequence length="513" mass="56451">MESKEMSSKAVVAHAVIAPLPCHGHILPALSLARILATKGLYITFVLSQHRITGPRSAASHISSLENSLPASFRLIAISDPLPSPDLVCGVDEGLDSVVTEIERSQLMQQPFERLMDELMAADAFPGAPVCILSDAWLSWTQETADKFHILRYVFYPSQPRVLAPLFYLRVLQAQGRLPLKASPAPDDVEACDEELLVRVPNMPPLRNLDCHGGLLETFTESIRNPFISIWMAVHKAAGVLINSFYELDTLPIDALRNPTLNPSNLDILTVGPLHSSATFVYSASEATEGRNVVSQEEKQCLQWLDSQSASSVLYISFGTISLPSLVQIHAIALGLEASEQSFLWMLRPPAGIVCPLEEFDVCTILPDGFLSRIQKRGLIILNWAPQKLILSHPSTGAFFTHCGWNSTLESICMGVPTVAFPQFADQRMNCDLLVKQLKVGVEPHRRDDDFLESAEVERVTRLMLTSKEGIEMRSRAKQCSTAAVKAVAKGGSSDRNLEAFVIKMKQLASKDL</sequence>
<dbReference type="Proteomes" id="UP001162992">
    <property type="component" value="Chromosome 21"/>
</dbReference>
<name>A0ACC2AJF6_DIPCM</name>
<organism evidence="1 2">
    <name type="scientific">Diphasiastrum complanatum</name>
    <name type="common">Issler's clubmoss</name>
    <name type="synonym">Lycopodium complanatum</name>
    <dbReference type="NCBI Taxonomy" id="34168"/>
    <lineage>
        <taxon>Eukaryota</taxon>
        <taxon>Viridiplantae</taxon>
        <taxon>Streptophyta</taxon>
        <taxon>Embryophyta</taxon>
        <taxon>Tracheophyta</taxon>
        <taxon>Lycopodiopsida</taxon>
        <taxon>Lycopodiales</taxon>
        <taxon>Lycopodiaceae</taxon>
        <taxon>Lycopodioideae</taxon>
        <taxon>Diphasiastrum</taxon>
    </lineage>
</organism>